<dbReference type="Proteomes" id="UP000269097">
    <property type="component" value="Chromosome"/>
</dbReference>
<keyword evidence="6 7" id="KW-0378">Hydrolase</keyword>
<accession>A0A3G3JYN2</accession>
<evidence type="ECO:0000256" key="4">
    <source>
        <dbReference type="ARBA" id="ARBA00011881"/>
    </source>
</evidence>
<dbReference type="PANTHER" id="PTHR10395">
    <property type="entry name" value="URICASE AND TRANSTHYRETIN-RELATED"/>
    <property type="match status" value="1"/>
</dbReference>
<dbReference type="InterPro" id="IPR036817">
    <property type="entry name" value="Transthyretin/HIU_hydrolase_sf"/>
</dbReference>
<evidence type="ECO:0000256" key="3">
    <source>
        <dbReference type="ARBA" id="ARBA00009850"/>
    </source>
</evidence>
<dbReference type="Gene3D" id="2.60.40.180">
    <property type="entry name" value="Transthyretin/hydroxyisourate hydrolase domain"/>
    <property type="match status" value="1"/>
</dbReference>
<evidence type="ECO:0000256" key="2">
    <source>
        <dbReference type="ARBA" id="ARBA00002704"/>
    </source>
</evidence>
<evidence type="ECO:0000256" key="6">
    <source>
        <dbReference type="ARBA" id="ARBA00022801"/>
    </source>
</evidence>
<comment type="similarity">
    <text evidence="3 7">Belongs to the transthyretin family. 5-hydroxyisourate hydrolase subfamily.</text>
</comment>
<dbReference type="EC" id="3.5.2.17" evidence="7"/>
<dbReference type="GO" id="GO:0033971">
    <property type="term" value="F:hydroxyisourate hydrolase activity"/>
    <property type="evidence" value="ECO:0007669"/>
    <property type="project" value="UniProtKB-EC"/>
</dbReference>
<feature type="domain" description="Transthyretin/hydroxyisourate hydrolase" evidence="8">
    <location>
        <begin position="6"/>
        <end position="118"/>
    </location>
</feature>
<dbReference type="AlphaFoldDB" id="A0A3G3JYN2"/>
<name>A0A3G3JYN2_9BACL</name>
<evidence type="ECO:0000313" key="9">
    <source>
        <dbReference type="EMBL" id="AYQ73368.1"/>
    </source>
</evidence>
<comment type="function">
    <text evidence="2">Catalyzes the hydrolysis of 5-hydroxyisourate (HIU) to 2-oxo-4-hydroxy-4-carboxy-5-ureidoimidazoline (OHCU).</text>
</comment>
<protein>
    <recommendedName>
        <fullName evidence="7">5-hydroxyisourate hydrolase</fullName>
        <shortName evidence="7">HIU hydrolase</shortName>
        <shortName evidence="7">HIUHase</shortName>
        <ecNumber evidence="7">3.5.2.17</ecNumber>
    </recommendedName>
</protein>
<dbReference type="PANTHER" id="PTHR10395:SF7">
    <property type="entry name" value="5-HYDROXYISOURATE HYDROLASE"/>
    <property type="match status" value="1"/>
</dbReference>
<dbReference type="EMBL" id="CP033433">
    <property type="protein sequence ID" value="AYQ73368.1"/>
    <property type="molecule type" value="Genomic_DNA"/>
</dbReference>
<sequence>MMSGRLTTHVLDISAGRPAAGLRLQLFALDEEGAPLLLRDVRTNADGRLDEPLLEGADKGNGLYEILFWVGDYFGSGDGEAGDPFLDWVPVRFRIADGNAHYHVPLLVAPGGYSTYRGS</sequence>
<evidence type="ECO:0000256" key="7">
    <source>
        <dbReference type="RuleBase" id="RU361270"/>
    </source>
</evidence>
<dbReference type="Pfam" id="PF00576">
    <property type="entry name" value="Transthyretin"/>
    <property type="match status" value="1"/>
</dbReference>
<reference evidence="9 10" key="1">
    <citation type="submission" date="2018-10" db="EMBL/GenBank/DDBJ databases">
        <title>Genome Sequence of Cohnella sp.</title>
        <authorList>
            <person name="Srinivasan S."/>
            <person name="Kim M.K."/>
        </authorList>
    </citation>
    <scope>NUCLEOTIDE SEQUENCE [LARGE SCALE GENOMIC DNA]</scope>
    <source>
        <strain evidence="9 10">18JY8-7</strain>
    </source>
</reference>
<dbReference type="PROSITE" id="PS00769">
    <property type="entry name" value="TRANSTHYRETIN_2"/>
    <property type="match status" value="1"/>
</dbReference>
<comment type="catalytic activity">
    <reaction evidence="1 7">
        <text>5-hydroxyisourate + H2O = 5-hydroxy-2-oxo-4-ureido-2,5-dihydro-1H-imidazole-5-carboxylate + H(+)</text>
        <dbReference type="Rhea" id="RHEA:23736"/>
        <dbReference type="ChEBI" id="CHEBI:15377"/>
        <dbReference type="ChEBI" id="CHEBI:15378"/>
        <dbReference type="ChEBI" id="CHEBI:18072"/>
        <dbReference type="ChEBI" id="CHEBI:58639"/>
        <dbReference type="EC" id="3.5.2.17"/>
    </reaction>
</comment>
<evidence type="ECO:0000256" key="1">
    <source>
        <dbReference type="ARBA" id="ARBA00001043"/>
    </source>
</evidence>
<dbReference type="SUPFAM" id="SSF49472">
    <property type="entry name" value="Transthyretin (synonym: prealbumin)"/>
    <property type="match status" value="1"/>
</dbReference>
<keyword evidence="10" id="KW-1185">Reference proteome</keyword>
<gene>
    <name evidence="9" type="primary">uraH</name>
    <name evidence="9" type="ORF">EAV92_12775</name>
</gene>
<dbReference type="InterPro" id="IPR023416">
    <property type="entry name" value="Transthyretin/HIU_hydrolase_d"/>
</dbReference>
<dbReference type="CDD" id="cd05822">
    <property type="entry name" value="TLP_HIUase"/>
    <property type="match status" value="1"/>
</dbReference>
<dbReference type="InterPro" id="IPR023419">
    <property type="entry name" value="Transthyretin_CS"/>
</dbReference>
<dbReference type="InterPro" id="IPR014306">
    <property type="entry name" value="Hydroxyisourate_hydrolase"/>
</dbReference>
<evidence type="ECO:0000259" key="8">
    <source>
        <dbReference type="Pfam" id="PF00576"/>
    </source>
</evidence>
<evidence type="ECO:0000256" key="5">
    <source>
        <dbReference type="ARBA" id="ARBA00022631"/>
    </source>
</evidence>
<dbReference type="NCBIfam" id="TIGR02962">
    <property type="entry name" value="hdxy_isourate"/>
    <property type="match status" value="1"/>
</dbReference>
<dbReference type="GO" id="GO:0006144">
    <property type="term" value="P:purine nucleobase metabolic process"/>
    <property type="evidence" value="ECO:0007669"/>
    <property type="project" value="UniProtKB-KW"/>
</dbReference>
<comment type="subunit">
    <text evidence="4 7">Homotetramer.</text>
</comment>
<dbReference type="KEGG" id="coh:EAV92_12775"/>
<evidence type="ECO:0000313" key="10">
    <source>
        <dbReference type="Proteomes" id="UP000269097"/>
    </source>
</evidence>
<organism evidence="9 10">
    <name type="scientific">Cohnella candidum</name>
    <dbReference type="NCBI Taxonomy" id="2674991"/>
    <lineage>
        <taxon>Bacteria</taxon>
        <taxon>Bacillati</taxon>
        <taxon>Bacillota</taxon>
        <taxon>Bacilli</taxon>
        <taxon>Bacillales</taxon>
        <taxon>Paenibacillaceae</taxon>
        <taxon>Cohnella</taxon>
    </lineage>
</organism>
<proteinExistence type="inferred from homology"/>
<keyword evidence="5 7" id="KW-0659">Purine metabolism</keyword>